<evidence type="ECO:0000256" key="6">
    <source>
        <dbReference type="HAMAP-Rule" id="MF_00147"/>
    </source>
</evidence>
<dbReference type="PANTHER" id="PTHR21139">
    <property type="entry name" value="TRIOSEPHOSPHATE ISOMERASE"/>
    <property type="match status" value="1"/>
</dbReference>
<dbReference type="EC" id="5.3.1.1" evidence="6 7"/>
<evidence type="ECO:0000256" key="4">
    <source>
        <dbReference type="ARBA" id="ARBA00023152"/>
    </source>
</evidence>
<dbReference type="Proteomes" id="UP000721415">
    <property type="component" value="Unassembled WGS sequence"/>
</dbReference>
<comment type="subunit">
    <text evidence="6 7">Homodimer.</text>
</comment>
<comment type="pathway">
    <text evidence="6 7">Carbohydrate biosynthesis; gluconeogenesis.</text>
</comment>
<dbReference type="SUPFAM" id="SSF51351">
    <property type="entry name" value="Triosephosphate isomerase (TIM)"/>
    <property type="match status" value="1"/>
</dbReference>
<protein>
    <recommendedName>
        <fullName evidence="6 7">Triosephosphate isomerase</fullName>
        <shortName evidence="6">TIM</shortName>
        <shortName evidence="6">TPI</shortName>
        <ecNumber evidence="6 7">5.3.1.1</ecNumber>
    </recommendedName>
    <alternativeName>
        <fullName evidence="6">Triose-phosphate isomerase</fullName>
    </alternativeName>
</protein>
<dbReference type="InterPro" id="IPR013785">
    <property type="entry name" value="Aldolase_TIM"/>
</dbReference>
<proteinExistence type="inferred from homology"/>
<evidence type="ECO:0000313" key="9">
    <source>
        <dbReference type="Proteomes" id="UP000721415"/>
    </source>
</evidence>
<feature type="binding site" evidence="6">
    <location>
        <begin position="10"/>
        <end position="12"/>
    </location>
    <ligand>
        <name>substrate</name>
    </ligand>
</feature>
<dbReference type="InterPro" id="IPR035990">
    <property type="entry name" value="TIM_sf"/>
</dbReference>
<name>A0ABS0LRB9_9LACT</name>
<dbReference type="Pfam" id="PF00121">
    <property type="entry name" value="TIM"/>
    <property type="match status" value="1"/>
</dbReference>
<evidence type="ECO:0000256" key="5">
    <source>
        <dbReference type="ARBA" id="ARBA00023235"/>
    </source>
</evidence>
<dbReference type="PROSITE" id="PS00171">
    <property type="entry name" value="TIM_1"/>
    <property type="match status" value="1"/>
</dbReference>
<dbReference type="Gene3D" id="3.20.20.70">
    <property type="entry name" value="Aldolase class I"/>
    <property type="match status" value="1"/>
</dbReference>
<reference evidence="8 9" key="1">
    <citation type="submission" date="2020-07" db="EMBL/GenBank/DDBJ databases">
        <title>Facklamia lactis sp. nov., isolated from raw milk.</title>
        <authorList>
            <person name="Doll E.V."/>
            <person name="Huptas C."/>
            <person name="Staib L."/>
            <person name="Wenning M."/>
            <person name="Scherer S."/>
        </authorList>
    </citation>
    <scope>NUCLEOTIDE SEQUENCE [LARGE SCALE GENOMIC DNA]</scope>
    <source>
        <strain evidence="8 9">DSM 111018</strain>
    </source>
</reference>
<evidence type="ECO:0000256" key="3">
    <source>
        <dbReference type="ARBA" id="ARBA00022490"/>
    </source>
</evidence>
<comment type="similarity">
    <text evidence="1 6 7">Belongs to the triosephosphate isomerase family.</text>
</comment>
<keyword evidence="9" id="KW-1185">Reference proteome</keyword>
<evidence type="ECO:0000313" key="8">
    <source>
        <dbReference type="EMBL" id="MBG9986710.1"/>
    </source>
</evidence>
<comment type="pathway">
    <text evidence="6 7">Carbohydrate degradation; glycolysis; D-glyceraldehyde 3-phosphate from glycerone phosphate: step 1/1.</text>
</comment>
<dbReference type="PROSITE" id="PS51440">
    <property type="entry name" value="TIM_2"/>
    <property type="match status" value="1"/>
</dbReference>
<feature type="binding site" evidence="6">
    <location>
        <position position="174"/>
    </location>
    <ligand>
        <name>substrate</name>
    </ligand>
</feature>
<organism evidence="8 9">
    <name type="scientific">Facklamia lactis</name>
    <dbReference type="NCBI Taxonomy" id="2749967"/>
    <lineage>
        <taxon>Bacteria</taxon>
        <taxon>Bacillati</taxon>
        <taxon>Bacillota</taxon>
        <taxon>Bacilli</taxon>
        <taxon>Lactobacillales</taxon>
        <taxon>Aerococcaceae</taxon>
        <taxon>Facklamia</taxon>
    </lineage>
</organism>
<dbReference type="GO" id="GO:0004807">
    <property type="term" value="F:triose-phosphate isomerase activity"/>
    <property type="evidence" value="ECO:0007669"/>
    <property type="project" value="UniProtKB-EC"/>
</dbReference>
<dbReference type="NCBIfam" id="TIGR00419">
    <property type="entry name" value="tim"/>
    <property type="match status" value="1"/>
</dbReference>
<feature type="active site" description="Proton acceptor" evidence="6">
    <location>
        <position position="168"/>
    </location>
</feature>
<feature type="active site" description="Electrophile" evidence="6">
    <location>
        <position position="96"/>
    </location>
</feature>
<dbReference type="CDD" id="cd00311">
    <property type="entry name" value="TIM"/>
    <property type="match status" value="1"/>
</dbReference>
<comment type="catalytic activity">
    <reaction evidence="6 7">
        <text>D-glyceraldehyde 3-phosphate = dihydroxyacetone phosphate</text>
        <dbReference type="Rhea" id="RHEA:18585"/>
        <dbReference type="ChEBI" id="CHEBI:57642"/>
        <dbReference type="ChEBI" id="CHEBI:59776"/>
        <dbReference type="EC" id="5.3.1.1"/>
    </reaction>
</comment>
<sequence length="252" mass="27651">MERQPIIAANWKMNKTVKEAEEFMKKVAGRVPATERVQAILGSPALFLHSLVEEAEKNQIALAAQNCYHEDEGAFTGENSPKALHDLGVDYVIIGHSERREYFKETDEEINLKAKAIFRNQMLPIICCGESLEQYEAGETKEWVAEQVRKALEGLSEEEITQTVIAYEPIWAIGTGKTSSAEEANATIKEIRATIAQVASSEVADKVRILYGGSVKPANIKEFMAQSDIDGALVGGASLEADSYIALLEGAF</sequence>
<accession>A0ABS0LRB9</accession>
<feature type="binding site" evidence="6">
    <location>
        <begin position="235"/>
        <end position="236"/>
    </location>
    <ligand>
        <name>substrate</name>
    </ligand>
</feature>
<comment type="subcellular location">
    <subcellularLocation>
        <location evidence="6 7">Cytoplasm</location>
    </subcellularLocation>
</comment>
<dbReference type="EMBL" id="JACBXQ010000004">
    <property type="protein sequence ID" value="MBG9986710.1"/>
    <property type="molecule type" value="Genomic_DNA"/>
</dbReference>
<keyword evidence="2 6" id="KW-0312">Gluconeogenesis</keyword>
<keyword evidence="5 6" id="KW-0413">Isomerase</keyword>
<keyword evidence="3 6" id="KW-0963">Cytoplasm</keyword>
<evidence type="ECO:0000256" key="1">
    <source>
        <dbReference type="ARBA" id="ARBA00007422"/>
    </source>
</evidence>
<evidence type="ECO:0000256" key="2">
    <source>
        <dbReference type="ARBA" id="ARBA00022432"/>
    </source>
</evidence>
<keyword evidence="4 6" id="KW-0324">Glycolysis</keyword>
<comment type="caution">
    <text evidence="8">The sequence shown here is derived from an EMBL/GenBank/DDBJ whole genome shotgun (WGS) entry which is preliminary data.</text>
</comment>
<dbReference type="HAMAP" id="MF_00147_B">
    <property type="entry name" value="TIM_B"/>
    <property type="match status" value="1"/>
</dbReference>
<dbReference type="InterPro" id="IPR020861">
    <property type="entry name" value="Triosephosphate_isomerase_AS"/>
</dbReference>
<evidence type="ECO:0000256" key="7">
    <source>
        <dbReference type="RuleBase" id="RU363013"/>
    </source>
</evidence>
<gene>
    <name evidence="6" type="primary">tpiA</name>
    <name evidence="8" type="ORF">HZY91_07350</name>
</gene>
<feature type="binding site" evidence="6">
    <location>
        <position position="214"/>
    </location>
    <ligand>
        <name>substrate</name>
    </ligand>
</feature>
<dbReference type="InterPro" id="IPR000652">
    <property type="entry name" value="Triosephosphate_isomerase"/>
</dbReference>
<dbReference type="RefSeq" id="WP_197115630.1">
    <property type="nucleotide sequence ID" value="NZ_JACBXQ010000004.1"/>
</dbReference>
<dbReference type="InterPro" id="IPR022896">
    <property type="entry name" value="TrioseP_Isoase_bac/euk"/>
</dbReference>
<dbReference type="PANTHER" id="PTHR21139:SF42">
    <property type="entry name" value="TRIOSEPHOSPHATE ISOMERASE"/>
    <property type="match status" value="1"/>
</dbReference>
<comment type="function">
    <text evidence="6">Involved in the gluconeogenesis. Catalyzes stereospecifically the conversion of dihydroxyacetone phosphate (DHAP) to D-glyceraldehyde-3-phosphate (G3P).</text>
</comment>